<feature type="compositionally biased region" description="Basic and acidic residues" evidence="1">
    <location>
        <begin position="791"/>
        <end position="806"/>
    </location>
</feature>
<feature type="region of interest" description="Disordered" evidence="1">
    <location>
        <begin position="417"/>
        <end position="442"/>
    </location>
</feature>
<proteinExistence type="predicted"/>
<evidence type="ECO:0000313" key="2">
    <source>
        <dbReference type="EMBL" id="CAD8457089.1"/>
    </source>
</evidence>
<organism evidence="2">
    <name type="scientific">Amorphochlora amoebiformis</name>
    <dbReference type="NCBI Taxonomy" id="1561963"/>
    <lineage>
        <taxon>Eukaryota</taxon>
        <taxon>Sar</taxon>
        <taxon>Rhizaria</taxon>
        <taxon>Cercozoa</taxon>
        <taxon>Chlorarachniophyceae</taxon>
        <taxon>Amorphochlora</taxon>
    </lineage>
</organism>
<protein>
    <submittedName>
        <fullName evidence="2">Uncharacterized protein</fullName>
    </submittedName>
</protein>
<dbReference type="AlphaFoldDB" id="A0A7S0DJX8"/>
<gene>
    <name evidence="2" type="ORF">LAMO00422_LOCUS16036</name>
</gene>
<feature type="region of interest" description="Disordered" evidence="1">
    <location>
        <begin position="300"/>
        <end position="327"/>
    </location>
</feature>
<accession>A0A7S0DJX8</accession>
<feature type="compositionally biased region" description="Polar residues" evidence="1">
    <location>
        <begin position="11"/>
        <end position="23"/>
    </location>
</feature>
<evidence type="ECO:0000256" key="1">
    <source>
        <dbReference type="SAM" id="MobiDB-lite"/>
    </source>
</evidence>
<feature type="compositionally biased region" description="Acidic residues" evidence="1">
    <location>
        <begin position="807"/>
        <end position="821"/>
    </location>
</feature>
<sequence length="821" mass="94588">MARDKIAEQFGESNTKDPPTTVTFQNNKKINVIFEKQGGGIGLPRLVQKSDGHDGFKGTRFERHVHNKLLYRALEGTQGYRRELLLEITDKEKRQRNEFLTQLRSMEGMHVQWTGHIEDPIDNRFRPASSKTCVGTFKLTSTPFRVLIEHEDTNEAVELGLKESKMIQKFIEENTSDNHTVGVRSALAGLDGKSFHLKLDKSRVPTIASALEVYQKAEDGSYNVNVNSFYFFPMRCSERSALASPTVGFRGIGIGRNGWKNSFKKDSFRKSVDIRSKALTDLQTLSGDLPRSSKHLQRLSGDFKKDLRGRSDSSMPRPGSQDFTSKMKRNGHRRHFSLFANQPETFMQEEMKVTHGPRHVRGTSRLFNAELFKKENSLVAAVIFENHREAKLPEWTFTFGDGKKKRKKGLFRGVFKSGKKRTETEGNKGRKKSVVSGTKSPPASEACIVSQQIYTDNEFLRTTDRGRGDKNRGKEERAYIESALKEVFEADKEMKKQAKSRMIEAQRQRDRWERKQQSVLSFAFQTEVYMREDLGDCIQLLKATLQRTDPSLYQEIFVYGKGRAEVSKLYKRFDMLTKLNHQWWLTVCFALYLEGLVNDPCEPSCSLTTPVTEAYSTMEDSSPEFVPLHGFHYVSKLLQRFVVRNFEEKERITKLEERLGLRATVHTEMSAMATSSEKMTRKELAKRILKIEKEGWRPEYFNPQALEYQFSEWRRFSIYADLESKGHTLMEDGTWMELVYGSRDNNNRPVYTFKSRNTAPFHVVPGQLQNVLVRDLEAISAANLALNLSTEEQRASEEKVKKSRDFLEDEETDDSEDDFEV</sequence>
<feature type="region of interest" description="Disordered" evidence="1">
    <location>
        <begin position="1"/>
        <end position="23"/>
    </location>
</feature>
<feature type="region of interest" description="Disordered" evidence="1">
    <location>
        <begin position="790"/>
        <end position="821"/>
    </location>
</feature>
<dbReference type="EMBL" id="HBEM01023570">
    <property type="protein sequence ID" value="CAD8457089.1"/>
    <property type="molecule type" value="Transcribed_RNA"/>
</dbReference>
<feature type="compositionally biased region" description="Basic and acidic residues" evidence="1">
    <location>
        <begin position="301"/>
        <end position="311"/>
    </location>
</feature>
<reference evidence="2" key="1">
    <citation type="submission" date="2021-01" db="EMBL/GenBank/DDBJ databases">
        <authorList>
            <person name="Corre E."/>
            <person name="Pelletier E."/>
            <person name="Niang G."/>
            <person name="Scheremetjew M."/>
            <person name="Finn R."/>
            <person name="Kale V."/>
            <person name="Holt S."/>
            <person name="Cochrane G."/>
            <person name="Meng A."/>
            <person name="Brown T."/>
            <person name="Cohen L."/>
        </authorList>
    </citation>
    <scope>NUCLEOTIDE SEQUENCE</scope>
    <source>
        <strain evidence="2">CCMP2058</strain>
    </source>
</reference>
<name>A0A7S0DJX8_9EUKA</name>